<feature type="transmembrane region" description="Helical" evidence="1">
    <location>
        <begin position="59"/>
        <end position="75"/>
    </location>
</feature>
<comment type="caution">
    <text evidence="2">The sequence shown here is derived from an EMBL/GenBank/DDBJ whole genome shotgun (WGS) entry which is preliminary data.</text>
</comment>
<keyword evidence="1" id="KW-0472">Membrane</keyword>
<sequence>MRELKLVLGHGNPHFTTTFVLSLFSFPFLPLYFYSTLVLYINFPPSPFLVCPLQQNQRGLLWTFSSISVILLFSWENPFACLC</sequence>
<evidence type="ECO:0000313" key="2">
    <source>
        <dbReference type="EMBL" id="KAK7302894.1"/>
    </source>
</evidence>
<reference evidence="2 3" key="1">
    <citation type="submission" date="2024-01" db="EMBL/GenBank/DDBJ databases">
        <title>The genomes of 5 underutilized Papilionoideae crops provide insights into root nodulation and disease resistance.</title>
        <authorList>
            <person name="Yuan L."/>
        </authorList>
    </citation>
    <scope>NUCLEOTIDE SEQUENCE [LARGE SCALE GENOMIC DNA]</scope>
    <source>
        <strain evidence="2">LY-2023</strain>
        <tissue evidence="2">Leaf</tissue>
    </source>
</reference>
<feature type="transmembrane region" description="Helical" evidence="1">
    <location>
        <begin position="20"/>
        <end position="43"/>
    </location>
</feature>
<dbReference type="AlphaFoldDB" id="A0AAN9JRD2"/>
<keyword evidence="1" id="KW-1133">Transmembrane helix</keyword>
<keyword evidence="3" id="KW-1185">Reference proteome</keyword>
<proteinExistence type="predicted"/>
<dbReference type="Proteomes" id="UP001359559">
    <property type="component" value="Unassembled WGS sequence"/>
</dbReference>
<keyword evidence="1" id="KW-0812">Transmembrane</keyword>
<evidence type="ECO:0000256" key="1">
    <source>
        <dbReference type="SAM" id="Phobius"/>
    </source>
</evidence>
<gene>
    <name evidence="2" type="ORF">RJT34_13791</name>
</gene>
<accession>A0AAN9JRD2</accession>
<name>A0AAN9JRD2_CLITE</name>
<organism evidence="2 3">
    <name type="scientific">Clitoria ternatea</name>
    <name type="common">Butterfly pea</name>
    <dbReference type="NCBI Taxonomy" id="43366"/>
    <lineage>
        <taxon>Eukaryota</taxon>
        <taxon>Viridiplantae</taxon>
        <taxon>Streptophyta</taxon>
        <taxon>Embryophyta</taxon>
        <taxon>Tracheophyta</taxon>
        <taxon>Spermatophyta</taxon>
        <taxon>Magnoliopsida</taxon>
        <taxon>eudicotyledons</taxon>
        <taxon>Gunneridae</taxon>
        <taxon>Pentapetalae</taxon>
        <taxon>rosids</taxon>
        <taxon>fabids</taxon>
        <taxon>Fabales</taxon>
        <taxon>Fabaceae</taxon>
        <taxon>Papilionoideae</taxon>
        <taxon>50 kb inversion clade</taxon>
        <taxon>NPAAA clade</taxon>
        <taxon>indigoferoid/millettioid clade</taxon>
        <taxon>Phaseoleae</taxon>
        <taxon>Clitoria</taxon>
    </lineage>
</organism>
<evidence type="ECO:0000313" key="3">
    <source>
        <dbReference type="Proteomes" id="UP001359559"/>
    </source>
</evidence>
<protein>
    <submittedName>
        <fullName evidence="2">Uncharacterized protein</fullName>
    </submittedName>
</protein>
<dbReference type="EMBL" id="JAYKXN010000003">
    <property type="protein sequence ID" value="KAK7302894.1"/>
    <property type="molecule type" value="Genomic_DNA"/>
</dbReference>